<accession>A0ABU3TP17</accession>
<gene>
    <name evidence="4" type="ORF">PQG45_01025</name>
</gene>
<dbReference type="PANTHER" id="PTHR43673">
    <property type="entry name" value="NAD(P)H NITROREDUCTASE YDGI-RELATED"/>
    <property type="match status" value="1"/>
</dbReference>
<dbReference type="Gene3D" id="3.40.109.10">
    <property type="entry name" value="NADH Oxidase"/>
    <property type="match status" value="1"/>
</dbReference>
<dbReference type="PANTHER" id="PTHR43673:SF10">
    <property type="entry name" value="NADH DEHYDROGENASE_NAD(P)H NITROREDUCTASE XCC3605-RELATED"/>
    <property type="match status" value="1"/>
</dbReference>
<keyword evidence="2" id="KW-0560">Oxidoreductase</keyword>
<protein>
    <submittedName>
        <fullName evidence="4">Nitroreductase family protein</fullName>
    </submittedName>
</protein>
<evidence type="ECO:0000256" key="2">
    <source>
        <dbReference type="ARBA" id="ARBA00023002"/>
    </source>
</evidence>
<comment type="similarity">
    <text evidence="1">Belongs to the nitroreductase family.</text>
</comment>
<evidence type="ECO:0000313" key="4">
    <source>
        <dbReference type="EMBL" id="MDU0807610.1"/>
    </source>
</evidence>
<dbReference type="EMBL" id="JAVNWW010000001">
    <property type="protein sequence ID" value="MDU0807610.1"/>
    <property type="molecule type" value="Genomic_DNA"/>
</dbReference>
<evidence type="ECO:0000313" key="5">
    <source>
        <dbReference type="Proteomes" id="UP001249959"/>
    </source>
</evidence>
<feature type="domain" description="Nitroreductase" evidence="3">
    <location>
        <begin position="10"/>
        <end position="219"/>
    </location>
</feature>
<sequence length="241" mass="27606">MLADQFEQIIQQRRSNRLFDETISVDDAVIERSLARAILSPNSSNMQLWEFHWIQSPEKKAEFHALCLGQSAAKNPAHLVVFVTRQDHWKQHAQWNLDQIKNALKGKEAGKREKRGMQYYGQLMPLLYRQDIFGIFTLIRRAMCFFMGIRKPFMRFGGKADQRVMVHKSCALAAQTFMLSIASEGYDTCPMEGFDAVRVKKALNLPAGAEINMIISVGKGTEAGIWGERFRLPFNEVVIKH</sequence>
<reference evidence="4 5" key="1">
    <citation type="submission" date="2023-09" db="EMBL/GenBank/DDBJ databases">
        <title>Aquirufa genomes.</title>
        <authorList>
            <person name="Pitt A."/>
        </authorList>
    </citation>
    <scope>NUCLEOTIDE SEQUENCE [LARGE SCALE GENOMIC DNA]</scope>
    <source>
        <strain evidence="4 5">LEOWEIH-7C</strain>
    </source>
</reference>
<proteinExistence type="inferred from homology"/>
<dbReference type="Proteomes" id="UP001249959">
    <property type="component" value="Unassembled WGS sequence"/>
</dbReference>
<dbReference type="InterPro" id="IPR000415">
    <property type="entry name" value="Nitroreductase-like"/>
</dbReference>
<evidence type="ECO:0000259" key="3">
    <source>
        <dbReference type="Pfam" id="PF00881"/>
    </source>
</evidence>
<dbReference type="SUPFAM" id="SSF55469">
    <property type="entry name" value="FMN-dependent nitroreductase-like"/>
    <property type="match status" value="1"/>
</dbReference>
<name>A0ABU3TP17_9BACT</name>
<comment type="caution">
    <text evidence="4">The sequence shown here is derived from an EMBL/GenBank/DDBJ whole genome shotgun (WGS) entry which is preliminary data.</text>
</comment>
<dbReference type="Pfam" id="PF00881">
    <property type="entry name" value="Nitroreductase"/>
    <property type="match status" value="1"/>
</dbReference>
<keyword evidence="5" id="KW-1185">Reference proteome</keyword>
<dbReference type="InterPro" id="IPR029479">
    <property type="entry name" value="Nitroreductase"/>
</dbReference>
<dbReference type="RefSeq" id="WP_315576039.1">
    <property type="nucleotide sequence ID" value="NZ_JARDXH010000003.1"/>
</dbReference>
<organism evidence="4 5">
    <name type="scientific">Aquirufa regiilacus</name>
    <dbReference type="NCBI Taxonomy" id="3024868"/>
    <lineage>
        <taxon>Bacteria</taxon>
        <taxon>Pseudomonadati</taxon>
        <taxon>Bacteroidota</taxon>
        <taxon>Cytophagia</taxon>
        <taxon>Cytophagales</taxon>
        <taxon>Flectobacillaceae</taxon>
        <taxon>Aquirufa</taxon>
    </lineage>
</organism>
<evidence type="ECO:0000256" key="1">
    <source>
        <dbReference type="ARBA" id="ARBA00007118"/>
    </source>
</evidence>